<comment type="caution">
    <text evidence="8">The sequence shown here is derived from an EMBL/GenBank/DDBJ whole genome shotgun (WGS) entry which is preliminary data.</text>
</comment>
<evidence type="ECO:0000256" key="1">
    <source>
        <dbReference type="ARBA" id="ARBA00022618"/>
    </source>
</evidence>
<feature type="domain" description="Cyclin-like" evidence="6">
    <location>
        <begin position="224"/>
        <end position="305"/>
    </location>
</feature>
<dbReference type="Gene3D" id="1.10.472.10">
    <property type="entry name" value="Cyclin-like"/>
    <property type="match status" value="2"/>
</dbReference>
<evidence type="ECO:0000256" key="3">
    <source>
        <dbReference type="ARBA" id="ARBA00023306"/>
    </source>
</evidence>
<feature type="region of interest" description="Disordered" evidence="5">
    <location>
        <begin position="1"/>
        <end position="28"/>
    </location>
</feature>
<keyword evidence="1" id="KW-0132">Cell division</keyword>
<evidence type="ECO:0000256" key="5">
    <source>
        <dbReference type="SAM" id="MobiDB-lite"/>
    </source>
</evidence>
<evidence type="ECO:0000256" key="2">
    <source>
        <dbReference type="ARBA" id="ARBA00023127"/>
    </source>
</evidence>
<dbReference type="SUPFAM" id="SSF47954">
    <property type="entry name" value="Cyclin-like"/>
    <property type="match status" value="2"/>
</dbReference>
<accession>A0A0C2JZ36</accession>
<dbReference type="SMART" id="SM00385">
    <property type="entry name" value="CYCLIN"/>
    <property type="match status" value="2"/>
</dbReference>
<dbReference type="InterPro" id="IPR036915">
    <property type="entry name" value="Cyclin-like_sf"/>
</dbReference>
<dbReference type="Proteomes" id="UP000031668">
    <property type="component" value="Unassembled WGS sequence"/>
</dbReference>
<dbReference type="GO" id="GO:0051301">
    <property type="term" value="P:cell division"/>
    <property type="evidence" value="ECO:0007669"/>
    <property type="project" value="UniProtKB-KW"/>
</dbReference>
<dbReference type="Pfam" id="PF00134">
    <property type="entry name" value="Cyclin_N"/>
    <property type="match status" value="1"/>
</dbReference>
<gene>
    <name evidence="8" type="ORF">RF11_12645</name>
</gene>
<sequence>MPRKFPLKSKENILKADVPDQPREKTRTREALQNIDNIGSVATVFPPEKVEEPVILEPEYDNIIVRVHENSSFERFMGTETTFMEFGDPSVRTVEYMGYLENFATVPSDFMEAQIEIDLKTRSRMIDRLVEAHRCFNLVQETLFITVQLLDRYTNKKQIPSSDYILIAITCFLVASKYEERQYPPIESFAEIANDRFTPNEILTMESTVLKTIHFDFSPTLPIYFLVRIKTLCGIGQTHFHLANYFLEVCLTDGLMSCHLPSILAAASMYLAITVTNSSQHESSIEIVTGYNKDQIMPIMKRIPTIIDYNESEKLQAVYKKYSMHERSCVSTMPQLRLNHFRNLTYFSR</sequence>
<evidence type="ECO:0000313" key="9">
    <source>
        <dbReference type="Proteomes" id="UP000031668"/>
    </source>
</evidence>
<evidence type="ECO:0000259" key="7">
    <source>
        <dbReference type="SMART" id="SM01332"/>
    </source>
</evidence>
<evidence type="ECO:0000313" key="8">
    <source>
        <dbReference type="EMBL" id="KII74903.1"/>
    </source>
</evidence>
<dbReference type="CDD" id="cd20537">
    <property type="entry name" value="CYCLIN_CCNO-like_rpt2"/>
    <property type="match status" value="1"/>
</dbReference>
<dbReference type="InterPro" id="IPR004367">
    <property type="entry name" value="Cyclin_C-dom"/>
</dbReference>
<keyword evidence="9" id="KW-1185">Reference proteome</keyword>
<comment type="similarity">
    <text evidence="4">Belongs to the cyclin family.</text>
</comment>
<keyword evidence="3" id="KW-0131">Cell cycle</keyword>
<dbReference type="EMBL" id="JWZT01000178">
    <property type="protein sequence ID" value="KII74903.1"/>
    <property type="molecule type" value="Genomic_DNA"/>
</dbReference>
<dbReference type="PANTHER" id="PTHR10177">
    <property type="entry name" value="CYCLINS"/>
    <property type="match status" value="1"/>
</dbReference>
<evidence type="ECO:0000259" key="6">
    <source>
        <dbReference type="SMART" id="SM00385"/>
    </source>
</evidence>
<keyword evidence="2 4" id="KW-0195">Cyclin</keyword>
<dbReference type="SMART" id="SM01332">
    <property type="entry name" value="Cyclin_C"/>
    <property type="match status" value="1"/>
</dbReference>
<dbReference type="FunFam" id="1.10.472.10:FF:000001">
    <property type="entry name" value="G2/mitotic-specific cyclin"/>
    <property type="match status" value="1"/>
</dbReference>
<dbReference type="OMA" id="MCLVEED"/>
<name>A0A0C2JZ36_THEKT</name>
<feature type="domain" description="Cyclin-like" evidence="6">
    <location>
        <begin position="127"/>
        <end position="211"/>
    </location>
</feature>
<dbReference type="Pfam" id="PF02984">
    <property type="entry name" value="Cyclin_C"/>
    <property type="match status" value="1"/>
</dbReference>
<feature type="domain" description="Cyclin C-terminal" evidence="7">
    <location>
        <begin position="220"/>
        <end position="336"/>
    </location>
</feature>
<protein>
    <submittedName>
        <fullName evidence="8">G2/mitotic-specific cyclin-B</fullName>
    </submittedName>
</protein>
<dbReference type="InterPro" id="IPR039361">
    <property type="entry name" value="Cyclin"/>
</dbReference>
<dbReference type="AlphaFoldDB" id="A0A0C2JZ36"/>
<proteinExistence type="inferred from homology"/>
<reference evidence="8 9" key="1">
    <citation type="journal article" date="2014" name="Genome Biol. Evol.">
        <title>The genome of the myxosporean Thelohanellus kitauei shows adaptations to nutrient acquisition within its fish host.</title>
        <authorList>
            <person name="Yang Y."/>
            <person name="Xiong J."/>
            <person name="Zhou Z."/>
            <person name="Huo F."/>
            <person name="Miao W."/>
            <person name="Ran C."/>
            <person name="Liu Y."/>
            <person name="Zhang J."/>
            <person name="Feng J."/>
            <person name="Wang M."/>
            <person name="Wang M."/>
            <person name="Wang L."/>
            <person name="Yao B."/>
        </authorList>
    </citation>
    <scope>NUCLEOTIDE SEQUENCE [LARGE SCALE GENOMIC DNA]</scope>
    <source>
        <strain evidence="8">Wuqing</strain>
    </source>
</reference>
<dbReference type="OrthoDB" id="5590282at2759"/>
<evidence type="ECO:0000256" key="4">
    <source>
        <dbReference type="RuleBase" id="RU000383"/>
    </source>
</evidence>
<organism evidence="8 9">
    <name type="scientific">Thelohanellus kitauei</name>
    <name type="common">Myxosporean</name>
    <dbReference type="NCBI Taxonomy" id="669202"/>
    <lineage>
        <taxon>Eukaryota</taxon>
        <taxon>Metazoa</taxon>
        <taxon>Cnidaria</taxon>
        <taxon>Myxozoa</taxon>
        <taxon>Myxosporea</taxon>
        <taxon>Bivalvulida</taxon>
        <taxon>Platysporina</taxon>
        <taxon>Myxobolidae</taxon>
        <taxon>Thelohanellus</taxon>
    </lineage>
</organism>
<dbReference type="InterPro" id="IPR006671">
    <property type="entry name" value="Cyclin_N"/>
</dbReference>
<feature type="compositionally biased region" description="Basic and acidic residues" evidence="5">
    <location>
        <begin position="8"/>
        <end position="28"/>
    </location>
</feature>
<dbReference type="InterPro" id="IPR013763">
    <property type="entry name" value="Cyclin-like_dom"/>
</dbReference>